<protein>
    <recommendedName>
        <fullName evidence="6">Nucleoporin Nup133/Nup155-like N-terminal domain-containing protein</fullName>
    </recommendedName>
</protein>
<organism evidence="7 8">
    <name type="scientific">Pyrocoelia pectoralis</name>
    <dbReference type="NCBI Taxonomy" id="417401"/>
    <lineage>
        <taxon>Eukaryota</taxon>
        <taxon>Metazoa</taxon>
        <taxon>Ecdysozoa</taxon>
        <taxon>Arthropoda</taxon>
        <taxon>Hexapoda</taxon>
        <taxon>Insecta</taxon>
        <taxon>Pterygota</taxon>
        <taxon>Neoptera</taxon>
        <taxon>Endopterygota</taxon>
        <taxon>Coleoptera</taxon>
        <taxon>Polyphaga</taxon>
        <taxon>Elateriformia</taxon>
        <taxon>Elateroidea</taxon>
        <taxon>Lampyridae</taxon>
        <taxon>Lampyrinae</taxon>
        <taxon>Pyrocoelia</taxon>
    </lineage>
</organism>
<dbReference type="InterPro" id="IPR014908">
    <property type="entry name" value="Nucleoporin_Nup133/Nup155_N"/>
</dbReference>
<dbReference type="GO" id="GO:0031080">
    <property type="term" value="C:nuclear pore outer ring"/>
    <property type="evidence" value="ECO:0007669"/>
    <property type="project" value="TreeGrafter"/>
</dbReference>
<dbReference type="EMBL" id="JAVRBK010000002">
    <property type="protein sequence ID" value="KAK5648850.1"/>
    <property type="molecule type" value="Genomic_DNA"/>
</dbReference>
<comment type="similarity">
    <text evidence="2">Belongs to the nucleoporin Nup133 family.</text>
</comment>
<name>A0AAN7VHF4_9COLE</name>
<dbReference type="InterPro" id="IPR037624">
    <property type="entry name" value="Nup133-like"/>
</dbReference>
<gene>
    <name evidence="7" type="ORF">RI129_003742</name>
</gene>
<dbReference type="PANTHER" id="PTHR13405:SF11">
    <property type="entry name" value="NUCLEAR PORE COMPLEX PROTEIN NUP133"/>
    <property type="match status" value="1"/>
</dbReference>
<proteinExistence type="inferred from homology"/>
<dbReference type="GO" id="GO:0000972">
    <property type="term" value="P:transcription-dependent tethering of RNA polymerase II gene DNA at nuclear periphery"/>
    <property type="evidence" value="ECO:0007669"/>
    <property type="project" value="TreeGrafter"/>
</dbReference>
<accession>A0AAN7VHF4</accession>
<dbReference type="Gene3D" id="2.130.10.10">
    <property type="entry name" value="YVTN repeat-like/Quinoprotein amine dehydrogenase"/>
    <property type="match status" value="1"/>
</dbReference>
<keyword evidence="3" id="KW-0813">Transport</keyword>
<dbReference type="GO" id="GO:0006606">
    <property type="term" value="P:protein import into nucleus"/>
    <property type="evidence" value="ECO:0007669"/>
    <property type="project" value="TreeGrafter"/>
</dbReference>
<dbReference type="InterPro" id="IPR015943">
    <property type="entry name" value="WD40/YVTN_repeat-like_dom_sf"/>
</dbReference>
<dbReference type="Proteomes" id="UP001329430">
    <property type="component" value="Chromosome 2"/>
</dbReference>
<dbReference type="Gene3D" id="1.25.40.700">
    <property type="match status" value="1"/>
</dbReference>
<dbReference type="GO" id="GO:0017056">
    <property type="term" value="F:structural constituent of nuclear pore"/>
    <property type="evidence" value="ECO:0007669"/>
    <property type="project" value="InterPro"/>
</dbReference>
<sequence length="1123" mass="126862">MDRSFHSPFSPRSRPNISSRRVLPGFQTPSKITSSGRSVQLNQIILKSSQNYAERFGQPLPVLVTEAIIFADRNVLLSARISKCGYAWIVCGRRLLIWQYRPSTTQKKVLVNNQCFELQLPQSDLAHRAELVSVSTSSASVVPSCIAVSPEGVVRYWPSVIHDGVSVEQVVDLQGQECDSLTEVGDLGCILATTTCSVVWVQPSSGGSRASLTCHTLRTPTGWLGGLNRRISSFIFGPMSTDHSTETRLVRVLTVQESENAWIVYVLAGHSLQKWKLQSNNEEQLIFVTELSRLIRDSFCATVWEQSGGDHSDVDTWLLDLQSDKDSIVVLAAAVNIHISPQIHYAMVFVPTNKLQAPNHIRELILLKMSGIYREENATDSLSYRLLFCGSCAYLYNQHNITVFNPPHEPDVLKFNNLKDCILGGAVCTNSPIFFLRNHGLVSISPYDEEMDLNISVSSRLDITNDTDMANLSIFSMDVDKMFTSHSNTASKIKAAFIFHIKNQQSASQEIVRDLLAEDSRNTSNSTINKSVIDVGHELLDDTPAGDPRWIHGKRVGIGSSYSMQILHQLQDKLKVFNLFIRFLQDLNFFNHLSTVNIRHTTFATVHVLGELPEKIAAAISLKRIGSNEVFEKAVDMSINDSEVSTETGLTKQDILFSEVRTIYKILQELVNRCDQVAHSDLNPSQVVALIKDTNDILLVALKDIIQQRQQNQGTYVPNSNALKLAPEYIPWTAALGSEGLHDCLMIQQSLTYNYGAKITSDGSVRNILYDQLVFLLDFILDGYKSYVDSVQGTGHIGVALQQYHIDRHKLISVLLTEKQWEKCAKLAEKYLDFEALIKICELTNNQHRLENYMQHFSSEGFSEFLYAWYLQENQPGKLISHYRTLTKSENTQKLSHFLTNHPSLAWIQNIYDDKFSSASTILKDLALKETESVVRQKTMFSISKLAMLASDDNEDDIKNYVENINAQLELITLQEEVPDYVLQQFGYDTTNRKVLSPKELIHLYTSVEYKEAGDVEFKKALDLLGYVSEDELRSELLLHIWKAAILRDSWLEGNIDSPMEILQNTLFFKVCDLARILGGSAHDFLPPLDALMEIPELSVLHENKNFQYLIKLAYEYLYNNEN</sequence>
<reference evidence="7 8" key="1">
    <citation type="journal article" date="2024" name="Insects">
        <title>An Improved Chromosome-Level Genome Assembly of the Firefly Pyrocoelia pectoralis.</title>
        <authorList>
            <person name="Fu X."/>
            <person name="Meyer-Rochow V.B."/>
            <person name="Ballantyne L."/>
            <person name="Zhu X."/>
        </authorList>
    </citation>
    <scope>NUCLEOTIDE SEQUENCE [LARGE SCALE GENOMIC DNA]</scope>
    <source>
        <strain evidence="7">XCY_ONT2</strain>
    </source>
</reference>
<dbReference type="Gene3D" id="1.20.58.1380">
    <property type="match status" value="1"/>
</dbReference>
<dbReference type="GO" id="GO:0016973">
    <property type="term" value="P:poly(A)+ mRNA export from nucleus"/>
    <property type="evidence" value="ECO:0007669"/>
    <property type="project" value="TreeGrafter"/>
</dbReference>
<keyword evidence="4" id="KW-0539">Nucleus</keyword>
<evidence type="ECO:0000256" key="5">
    <source>
        <dbReference type="SAM" id="MobiDB-lite"/>
    </source>
</evidence>
<evidence type="ECO:0000256" key="2">
    <source>
        <dbReference type="ARBA" id="ARBA00005569"/>
    </source>
</evidence>
<evidence type="ECO:0000313" key="7">
    <source>
        <dbReference type="EMBL" id="KAK5648850.1"/>
    </source>
</evidence>
<dbReference type="PANTHER" id="PTHR13405">
    <property type="entry name" value="NUCLEAR PORE COMPLEX PROTEIN NUP133"/>
    <property type="match status" value="1"/>
</dbReference>
<comment type="caution">
    <text evidence="7">The sequence shown here is derived from an EMBL/GenBank/DDBJ whole genome shotgun (WGS) entry which is preliminary data.</text>
</comment>
<evidence type="ECO:0000313" key="8">
    <source>
        <dbReference type="Proteomes" id="UP001329430"/>
    </source>
</evidence>
<dbReference type="SUPFAM" id="SSF117289">
    <property type="entry name" value="Nucleoporin domain"/>
    <property type="match status" value="1"/>
</dbReference>
<dbReference type="Pfam" id="PF08801">
    <property type="entry name" value="Nucleoporin_N"/>
    <property type="match status" value="1"/>
</dbReference>
<evidence type="ECO:0000256" key="4">
    <source>
        <dbReference type="ARBA" id="ARBA00023242"/>
    </source>
</evidence>
<feature type="domain" description="Nucleoporin Nup133/Nup155-like N-terminal" evidence="6">
    <location>
        <begin position="59"/>
        <end position="348"/>
    </location>
</feature>
<evidence type="ECO:0000259" key="6">
    <source>
        <dbReference type="Pfam" id="PF08801"/>
    </source>
</evidence>
<evidence type="ECO:0000256" key="1">
    <source>
        <dbReference type="ARBA" id="ARBA00004123"/>
    </source>
</evidence>
<keyword evidence="8" id="KW-1185">Reference proteome</keyword>
<comment type="subcellular location">
    <subcellularLocation>
        <location evidence="1">Nucleus</location>
    </subcellularLocation>
</comment>
<dbReference type="AlphaFoldDB" id="A0AAN7VHF4"/>
<feature type="region of interest" description="Disordered" evidence="5">
    <location>
        <begin position="1"/>
        <end position="21"/>
    </location>
</feature>
<evidence type="ECO:0000256" key="3">
    <source>
        <dbReference type="ARBA" id="ARBA00022448"/>
    </source>
</evidence>